<evidence type="ECO:0000256" key="1">
    <source>
        <dbReference type="SAM" id="Phobius"/>
    </source>
</evidence>
<keyword evidence="1" id="KW-0472">Membrane</keyword>
<feature type="transmembrane region" description="Helical" evidence="1">
    <location>
        <begin position="6"/>
        <end position="24"/>
    </location>
</feature>
<dbReference type="AlphaFoldDB" id="A0A382T8I5"/>
<name>A0A382T8I5_9ZZZZ</name>
<protein>
    <submittedName>
        <fullName evidence="2">Uncharacterized protein</fullName>
    </submittedName>
</protein>
<organism evidence="2">
    <name type="scientific">marine metagenome</name>
    <dbReference type="NCBI Taxonomy" id="408172"/>
    <lineage>
        <taxon>unclassified sequences</taxon>
        <taxon>metagenomes</taxon>
        <taxon>ecological metagenomes</taxon>
    </lineage>
</organism>
<reference evidence="2" key="1">
    <citation type="submission" date="2018-05" db="EMBL/GenBank/DDBJ databases">
        <authorList>
            <person name="Lanie J.A."/>
            <person name="Ng W.-L."/>
            <person name="Kazmierczak K.M."/>
            <person name="Andrzejewski T.M."/>
            <person name="Davidsen T.M."/>
            <person name="Wayne K.J."/>
            <person name="Tettelin H."/>
            <person name="Glass J.I."/>
            <person name="Rusch D."/>
            <person name="Podicherti R."/>
            <person name="Tsui H.-C.T."/>
            <person name="Winkler M.E."/>
        </authorList>
    </citation>
    <scope>NUCLEOTIDE SEQUENCE</scope>
</reference>
<keyword evidence="1" id="KW-0812">Transmembrane</keyword>
<sequence length="134" mass="14972">METWKIAIGFYFLIIIVFLTKATLDPGPPGHVPNPGKQALVVHGPGMQPLMVYGPGKLPLVVYRNMIPPEIINPHTPFGHTPFQFGTTSSIIATLYSPFLDNSLEEPGFKPYEEYNRDKPIFTFNQAEVVKNDT</sequence>
<evidence type="ECO:0000313" key="2">
    <source>
        <dbReference type="EMBL" id="SVD17631.1"/>
    </source>
</evidence>
<keyword evidence="1" id="KW-1133">Transmembrane helix</keyword>
<dbReference type="EMBL" id="UINC01134221">
    <property type="protein sequence ID" value="SVD17631.1"/>
    <property type="molecule type" value="Genomic_DNA"/>
</dbReference>
<accession>A0A382T8I5</accession>
<gene>
    <name evidence="2" type="ORF">METZ01_LOCUS370485</name>
</gene>
<proteinExistence type="predicted"/>